<organism evidence="9 10">
    <name type="scientific">Streptococcus oralis</name>
    <dbReference type="NCBI Taxonomy" id="1303"/>
    <lineage>
        <taxon>Bacteria</taxon>
        <taxon>Bacillati</taxon>
        <taxon>Bacillota</taxon>
        <taxon>Bacilli</taxon>
        <taxon>Lactobacillales</taxon>
        <taxon>Streptococcaceae</taxon>
        <taxon>Streptococcus</taxon>
    </lineage>
</organism>
<keyword evidence="3" id="KW-0134">Cell wall</keyword>
<dbReference type="SUPFAM" id="SSF49401">
    <property type="entry name" value="Bacterial adhesins"/>
    <property type="match status" value="2"/>
</dbReference>
<name>A0A3R9J0P7_STROR</name>
<comment type="subcellular location">
    <subcellularLocation>
        <location evidence="1">Secreted</location>
        <location evidence="1">Cell wall</location>
        <topology evidence="1">Peptidoglycan-anchor</topology>
    </subcellularLocation>
</comment>
<feature type="domain" description="Gram-positive cocci surface proteins LPxTG" evidence="8">
    <location>
        <begin position="1905"/>
        <end position="1939"/>
    </location>
</feature>
<dbReference type="RefSeq" id="WP_185760236.1">
    <property type="nucleotide sequence ID" value="NZ_RJNO01000006.1"/>
</dbReference>
<keyword evidence="4" id="KW-0964">Secreted</keyword>
<evidence type="ECO:0000256" key="7">
    <source>
        <dbReference type="SAM" id="MobiDB-lite"/>
    </source>
</evidence>
<dbReference type="SUPFAM" id="SSF49478">
    <property type="entry name" value="Cna protein B-type domain"/>
    <property type="match status" value="1"/>
</dbReference>
<dbReference type="GO" id="GO:0007155">
    <property type="term" value="P:cell adhesion"/>
    <property type="evidence" value="ECO:0007669"/>
    <property type="project" value="InterPro"/>
</dbReference>
<feature type="compositionally biased region" description="Polar residues" evidence="7">
    <location>
        <begin position="1322"/>
        <end position="1331"/>
    </location>
</feature>
<dbReference type="InterPro" id="IPR041171">
    <property type="entry name" value="SDR_Ig"/>
</dbReference>
<accession>A0A3R9J0P7</accession>
<comment type="similarity">
    <text evidence="2">Belongs to the serine-aspartate repeat-containing protein (SDr) family.</text>
</comment>
<dbReference type="Pfam" id="PF17802">
    <property type="entry name" value="SpaA"/>
    <property type="match status" value="14"/>
</dbReference>
<evidence type="ECO:0000256" key="6">
    <source>
        <dbReference type="ARBA" id="ARBA00023088"/>
    </source>
</evidence>
<protein>
    <submittedName>
        <fullName evidence="9">Serine-aspartate repeat-containing protein E</fullName>
    </submittedName>
</protein>
<feature type="compositionally biased region" description="Basic and acidic residues" evidence="7">
    <location>
        <begin position="1540"/>
        <end position="1549"/>
    </location>
</feature>
<feature type="region of interest" description="Disordered" evidence="7">
    <location>
        <begin position="1540"/>
        <end position="1560"/>
    </location>
</feature>
<keyword evidence="6" id="KW-0572">Peptidoglycan-anchor</keyword>
<feature type="compositionally biased region" description="Polar residues" evidence="7">
    <location>
        <begin position="1550"/>
        <end position="1559"/>
    </location>
</feature>
<evidence type="ECO:0000256" key="1">
    <source>
        <dbReference type="ARBA" id="ARBA00004168"/>
    </source>
</evidence>
<dbReference type="InterPro" id="IPR041033">
    <property type="entry name" value="SpaA_PFL_dom_1"/>
</dbReference>
<dbReference type="Proteomes" id="UP000281197">
    <property type="component" value="Unassembled WGS sequence"/>
</dbReference>
<dbReference type="InterPro" id="IPR011252">
    <property type="entry name" value="Fibrogen-bd_dom1"/>
</dbReference>
<evidence type="ECO:0000313" key="9">
    <source>
        <dbReference type="EMBL" id="RSI76806.1"/>
    </source>
</evidence>
<dbReference type="Pfam" id="PF00746">
    <property type="entry name" value="Gram_pos_anchor"/>
    <property type="match status" value="1"/>
</dbReference>
<dbReference type="Gene3D" id="2.60.40.740">
    <property type="match status" value="1"/>
</dbReference>
<evidence type="ECO:0000256" key="4">
    <source>
        <dbReference type="ARBA" id="ARBA00022525"/>
    </source>
</evidence>
<sequence>MNKKIRSWIQILILCLGVILQSFAPLTQVHATEYNDVITSVGVENRSGEALTQGLDIWQEFRLTADFVLPDNTVHEGDTTTLQLPSEITFSNSSDIELRDASNNLVATGRLDADSKTITLTYTKFVENNSGVRGKFFVYVRVDHDVVSEEKDVDVNVTVGHRVLFAGKIRYNGPPGKYDSKIEKSSFQQGGDPNNVIRYNITVNRNMANYSNVTIKDDFSSPNMTFLQDTFRIYKVDWSWNNGVWNWSNAQDMTETFKNQLVVNANGDGFTLPLGDTNGFGYMIEYRAKANYDLVDGEEITNVANMSYNGSENEQSTSTRTYQIAGGVAEGYVFTIKIHKVDEAGQPLQGAVFEVIRDRNQAVVGRLTTDSDGNASVGKLLRDNYTIREVTAPLGYDKLTEDIKISPDEFGSDKSVERRIENKKTPPKTPTEKEITFKKVDPNGKEIPGAELKIYSGDRVRPEAPPVADWTTEANTSKVIKLAPGTYTLTESVAPDGYQYVDDVTFTVNADGSITIVKKGTTDTVVTTGSVLSITDKEDTTPKAITFSKVNLGGNEIAGAQIKIYKGEKAEGTAVESWTSTDQPKQLNLEPGIYTFHEEAAPTGYLKVTDITFQVKPNGTVEVTKVGEKDSKGEDNRVVAQNSTLTVTDKDDDVARKITFSKISLGGVEIAGAQIKIFKGDKAEGTAVESWTSEAGKSKELSLAPGTYTFHEEAAPTGYLKVTDITFKVNYDGTVKVTNVGTKDAKGEDNTVVTDGSTIKVTDKDDDSPRKITFSKVSLGGTEIAGSQIKIYKGDKAEGTAVESWTSEAGKSKDLNLVPGTYTFHEEAAPIGYLKVTDITFQVKHDGTVEVTNVGEKDSKGEDNKVVTNGSTVTVTDKDDDSPKAITFSKVNLGGTEIAGAQIKIYKGDKAEGTAVESWTSEAGKSKDLNLAPGTYTFHEEAAPTGYLKVTDITFKVKTDGTVEVTNVGEKDSKGEDNKVVTNGSTVTVTDKDDDSPKAITFSKVNLGGTEIAGAQIKIFKGDKAEGTAVESWTSEAGKSKDLNLVPGTYTFHEEAAPTGYLKVTDITFKVKTDGTVEVANVGEKDSKGEDNKVVTNGSTVTVTDKDDDLPRKITFSKVSLGGTEIAGAQIKIYKGDKAEGTAVESWTSEAGKSKDLNLAPGTYTFHEEAAPTGYLKVTDITFQVKHDGTVEVTNVGEKDSKGEENKVATNGSTVTVTDKDDDLPRKITFSKVSLGGTEIAGAQIKIYKGDKAEGTAVESWTSEAGKSKDLNLAPGTYTFHEEAAPTGYLKVTDITFQVKHDGTVEVTNVGEKDSKGEENKVATNGSTVTVTDKDDDLPRKITFSKVSLGGTEIAGAQIKIYKGDKAEGTAVESWTSEAGKSKDLNLAPGTYTFHEEAAPTGYLKVTDITFQVKYDGTVEVTNVGEKDSKGEENKVVTNGSTVTVTDKDDDLPRKITFSKVSLGGTEIAGAQIKIYKGDKAEGTAVESWTSEAGKSKDLNLAPGTYTFHEEAAPTGYLKVTDITFQVKHDGTVEVTNVGEKDSKGEENKVATNGSTVTVTDKDDDLPRKITFSKVSLGGTEIAGAQIKIYKGDKAEGTAVESWTSEAGKSKDLNLAPGTYTFHEEAAPTGYLKVTDITFQVKHDGTVEVTNVGEKDSKGEENKVATNGSTVTVTDKDDDLPRKITFSKVSLGGTEIAGAQIKIYKGDKAEGTAVESWTSEAGKSKDLNLAPGTYTFHEEAAPTGYLKVTDITFQVKHDGTVEVTNVGEKDSKGEENKVVTNGSTVTVTDKDDDLPRKITFSKVNLAGEEIAGAKIQIFRGEKVAGNPVAEWTSKAKQSHVLDLTPGVYTFHEEAAPTGYLAVTDITFQVNYDGTVTVVNASGNQVEFKDGKLVVTDQTEPENPNLPNTGSESGQAALAAGLALLALGAGLVATKRRKED</sequence>
<evidence type="ECO:0000256" key="2">
    <source>
        <dbReference type="ARBA" id="ARBA00007257"/>
    </source>
</evidence>
<evidence type="ECO:0000256" key="3">
    <source>
        <dbReference type="ARBA" id="ARBA00022512"/>
    </source>
</evidence>
<dbReference type="Gene3D" id="2.60.40.10">
    <property type="entry name" value="Immunoglobulins"/>
    <property type="match status" value="14"/>
</dbReference>
<proteinExistence type="inferred from homology"/>
<dbReference type="PANTHER" id="PTHR36108:SF13">
    <property type="entry name" value="COLOSSIN-B-RELATED"/>
    <property type="match status" value="1"/>
</dbReference>
<dbReference type="InterPro" id="IPR013783">
    <property type="entry name" value="Ig-like_fold"/>
</dbReference>
<dbReference type="EMBL" id="RJNO01000006">
    <property type="protein sequence ID" value="RSI76806.1"/>
    <property type="molecule type" value="Genomic_DNA"/>
</dbReference>
<dbReference type="InterPro" id="IPR019931">
    <property type="entry name" value="LPXTG_anchor"/>
</dbReference>
<gene>
    <name evidence="9" type="primary">sdrE</name>
    <name evidence="9" type="ORF">D8858_03725</name>
</gene>
<feature type="region of interest" description="Disordered" evidence="7">
    <location>
        <begin position="1313"/>
        <end position="1332"/>
    </location>
</feature>
<evidence type="ECO:0000256" key="5">
    <source>
        <dbReference type="ARBA" id="ARBA00022729"/>
    </source>
</evidence>
<comment type="caution">
    <text evidence="9">The sequence shown here is derived from an EMBL/GenBank/DDBJ whole genome shotgun (WGS) entry which is preliminary data.</text>
</comment>
<dbReference type="Pfam" id="PF17961">
    <property type="entry name" value="Big_8"/>
    <property type="match status" value="1"/>
</dbReference>
<evidence type="ECO:0000313" key="10">
    <source>
        <dbReference type="Proteomes" id="UP000281197"/>
    </source>
</evidence>
<evidence type="ECO:0000259" key="8">
    <source>
        <dbReference type="PROSITE" id="PS50847"/>
    </source>
</evidence>
<dbReference type="PANTHER" id="PTHR36108">
    <property type="entry name" value="COLOSSIN-B-RELATED"/>
    <property type="match status" value="1"/>
</dbReference>
<dbReference type="Gene3D" id="2.60.40.1280">
    <property type="match status" value="1"/>
</dbReference>
<dbReference type="InterPro" id="IPR008966">
    <property type="entry name" value="Adhesion_dom_sf"/>
</dbReference>
<dbReference type="PROSITE" id="PS50847">
    <property type="entry name" value="GRAM_POS_ANCHORING"/>
    <property type="match status" value="1"/>
</dbReference>
<feature type="region of interest" description="Disordered" evidence="7">
    <location>
        <begin position="410"/>
        <end position="431"/>
    </location>
</feature>
<keyword evidence="5" id="KW-0732">Signal</keyword>
<reference evidence="9 10" key="1">
    <citation type="submission" date="2018-11" db="EMBL/GenBank/DDBJ databases">
        <title>Species Designations Belie Phenotypic and Genotypic Heterogeneity in Oral Streptococci.</title>
        <authorList>
            <person name="Velsko I."/>
        </authorList>
    </citation>
    <scope>NUCLEOTIDE SEQUENCE [LARGE SCALE GENOMIC DNA]</scope>
    <source>
        <strain evidence="9 10">BCC19</strain>
    </source>
</reference>
<dbReference type="NCBIfam" id="TIGR01167">
    <property type="entry name" value="LPXTG_anchor"/>
    <property type="match status" value="1"/>
</dbReference>